<evidence type="ECO:0000313" key="10">
    <source>
        <dbReference type="EMBL" id="KAL1835143.1"/>
    </source>
</evidence>
<dbReference type="PRINTS" id="PR00867">
    <property type="entry name" value="DNAPOLG"/>
</dbReference>
<comment type="subcellular location">
    <subcellularLocation>
        <location evidence="1">Mitochondrion</location>
    </subcellularLocation>
</comment>
<dbReference type="SUPFAM" id="SSF56672">
    <property type="entry name" value="DNA/RNA polymerases"/>
    <property type="match status" value="1"/>
</dbReference>
<evidence type="ECO:0000256" key="8">
    <source>
        <dbReference type="SAM" id="MobiDB-lite"/>
    </source>
</evidence>
<organism evidence="10 11">
    <name type="scientific">Phialemonium thermophilum</name>
    <dbReference type="NCBI Taxonomy" id="223376"/>
    <lineage>
        <taxon>Eukaryota</taxon>
        <taxon>Fungi</taxon>
        <taxon>Dikarya</taxon>
        <taxon>Ascomycota</taxon>
        <taxon>Pezizomycotina</taxon>
        <taxon>Sordariomycetes</taxon>
        <taxon>Sordariomycetidae</taxon>
        <taxon>Cephalothecales</taxon>
        <taxon>Cephalothecaceae</taxon>
        <taxon>Phialemonium</taxon>
    </lineage>
</organism>
<keyword evidence="4" id="KW-0548">Nucleotidyltransferase</keyword>
<dbReference type="PROSITE" id="PS00447">
    <property type="entry name" value="DNA_POLYMERASE_A"/>
    <property type="match status" value="1"/>
</dbReference>
<dbReference type="EC" id="2.7.7.7" evidence="2"/>
<keyword evidence="11" id="KW-1185">Reference proteome</keyword>
<evidence type="ECO:0000256" key="4">
    <source>
        <dbReference type="ARBA" id="ARBA00022695"/>
    </source>
</evidence>
<keyword evidence="6" id="KW-0496">Mitochondrion</keyword>
<evidence type="ECO:0000256" key="3">
    <source>
        <dbReference type="ARBA" id="ARBA00022679"/>
    </source>
</evidence>
<dbReference type="Gene3D" id="1.10.150.20">
    <property type="entry name" value="5' to 3' exonuclease, C-terminal subdomain"/>
    <property type="match status" value="1"/>
</dbReference>
<reference evidence="10 11" key="1">
    <citation type="journal article" date="2024" name="Commun. Biol.">
        <title>Comparative genomic analysis of thermophilic fungi reveals convergent evolutionary adaptations and gene losses.</title>
        <authorList>
            <person name="Steindorff A.S."/>
            <person name="Aguilar-Pontes M.V."/>
            <person name="Robinson A.J."/>
            <person name="Andreopoulos B."/>
            <person name="LaButti K."/>
            <person name="Kuo A."/>
            <person name="Mondo S."/>
            <person name="Riley R."/>
            <person name="Otillar R."/>
            <person name="Haridas S."/>
            <person name="Lipzen A."/>
            <person name="Grimwood J."/>
            <person name="Schmutz J."/>
            <person name="Clum A."/>
            <person name="Reid I.D."/>
            <person name="Moisan M.C."/>
            <person name="Butler G."/>
            <person name="Nguyen T.T.M."/>
            <person name="Dewar K."/>
            <person name="Conant G."/>
            <person name="Drula E."/>
            <person name="Henrissat B."/>
            <person name="Hansel C."/>
            <person name="Singer S."/>
            <person name="Hutchinson M.I."/>
            <person name="de Vries R.P."/>
            <person name="Natvig D.O."/>
            <person name="Powell A.J."/>
            <person name="Tsang A."/>
            <person name="Grigoriev I.V."/>
        </authorList>
    </citation>
    <scope>NUCLEOTIDE SEQUENCE [LARGE SCALE GENOMIC DNA]</scope>
    <source>
        <strain evidence="10 11">ATCC 24622</strain>
    </source>
</reference>
<keyword evidence="3" id="KW-0808">Transferase</keyword>
<evidence type="ECO:0000256" key="6">
    <source>
        <dbReference type="ARBA" id="ARBA00023128"/>
    </source>
</evidence>
<dbReference type="InterPro" id="IPR019760">
    <property type="entry name" value="DNA-dir_DNA_pol_A_CS"/>
</dbReference>
<dbReference type="InterPro" id="IPR043502">
    <property type="entry name" value="DNA/RNA_pol_sf"/>
</dbReference>
<evidence type="ECO:0000256" key="1">
    <source>
        <dbReference type="ARBA" id="ARBA00004173"/>
    </source>
</evidence>
<name>A0ABR3V1K6_9PEZI</name>
<sequence>MGTITRRAVENTWLTASNAKRNRVGSELKAMVKAPPGYVFVGADVDSEELWIASVVGDSTFRLHGGTAIGFMTLEGTKAAGTDLHSRTAAILGITRNDAKVFNYGRIYGAGLRFAAQLLRQFNPGLSERQTLDIAARLYATTKGTKTSRRALHRRPFWRGGTESFVFNKLEEPSWAASSARAPTSPRASTGPSSPAASTTCTCSSSPWTT</sequence>
<dbReference type="SMART" id="SM00482">
    <property type="entry name" value="POLAc"/>
    <property type="match status" value="1"/>
</dbReference>
<gene>
    <name evidence="10" type="ORF">VTK73DRAFT_6170</name>
</gene>
<feature type="region of interest" description="Disordered" evidence="8">
    <location>
        <begin position="175"/>
        <end position="210"/>
    </location>
</feature>
<accession>A0ABR3V1K6</accession>
<feature type="domain" description="DNA-directed DNA polymerase family A palm" evidence="9">
    <location>
        <begin position="25"/>
        <end position="198"/>
    </location>
</feature>
<evidence type="ECO:0000256" key="7">
    <source>
        <dbReference type="ARBA" id="ARBA00031966"/>
    </source>
</evidence>
<dbReference type="PANTHER" id="PTHR10267">
    <property type="entry name" value="DNA POLYMERASE SUBUNIT GAMMA-1"/>
    <property type="match status" value="1"/>
</dbReference>
<comment type="caution">
    <text evidence="10">The sequence shown here is derived from an EMBL/GenBank/DDBJ whole genome shotgun (WGS) entry which is preliminary data.</text>
</comment>
<proteinExistence type="predicted"/>
<dbReference type="PANTHER" id="PTHR10267:SF0">
    <property type="entry name" value="DNA POLYMERASE SUBUNIT GAMMA-1"/>
    <property type="match status" value="1"/>
</dbReference>
<dbReference type="EMBL" id="JAZHXJ010003472">
    <property type="protein sequence ID" value="KAL1835143.1"/>
    <property type="molecule type" value="Genomic_DNA"/>
</dbReference>
<evidence type="ECO:0000259" key="9">
    <source>
        <dbReference type="SMART" id="SM00482"/>
    </source>
</evidence>
<dbReference type="Gene3D" id="3.30.70.370">
    <property type="match status" value="1"/>
</dbReference>
<evidence type="ECO:0000256" key="2">
    <source>
        <dbReference type="ARBA" id="ARBA00012417"/>
    </source>
</evidence>
<evidence type="ECO:0000256" key="5">
    <source>
        <dbReference type="ARBA" id="ARBA00022932"/>
    </source>
</evidence>
<dbReference type="InterPro" id="IPR002297">
    <property type="entry name" value="DNA-dir_DNA_pol_A_mt"/>
</dbReference>
<protein>
    <recommendedName>
        <fullName evidence="2">DNA-directed DNA polymerase</fullName>
        <ecNumber evidence="2">2.7.7.7</ecNumber>
    </recommendedName>
    <alternativeName>
        <fullName evidence="7">Mitochondrial DNA polymerase catalytic subunit</fullName>
    </alternativeName>
</protein>
<dbReference type="InterPro" id="IPR001098">
    <property type="entry name" value="DNA-dir_DNA_pol_A_palm_dom"/>
</dbReference>
<keyword evidence="5" id="KW-0239">DNA-directed DNA polymerase</keyword>
<evidence type="ECO:0000313" key="11">
    <source>
        <dbReference type="Proteomes" id="UP001586593"/>
    </source>
</evidence>
<dbReference type="Proteomes" id="UP001586593">
    <property type="component" value="Unassembled WGS sequence"/>
</dbReference>